<name>A0A1G6NAL5_9BACI</name>
<proteinExistence type="predicted"/>
<dbReference type="InterPro" id="IPR041698">
    <property type="entry name" value="Methyltransf_25"/>
</dbReference>
<dbReference type="InterPro" id="IPR052939">
    <property type="entry name" value="23S_rRNA_MeTrnsfrase_RlmA"/>
</dbReference>
<dbReference type="GO" id="GO:0008168">
    <property type="term" value="F:methyltransferase activity"/>
    <property type="evidence" value="ECO:0007669"/>
    <property type="project" value="UniProtKB-KW"/>
</dbReference>
<dbReference type="EMBL" id="FMYM01000012">
    <property type="protein sequence ID" value="SDC64882.1"/>
    <property type="molecule type" value="Genomic_DNA"/>
</dbReference>
<feature type="domain" description="Methyltransferase" evidence="1">
    <location>
        <begin position="58"/>
        <end position="140"/>
    </location>
</feature>
<evidence type="ECO:0000313" key="3">
    <source>
        <dbReference type="Proteomes" id="UP000242662"/>
    </source>
</evidence>
<dbReference type="Pfam" id="PF13649">
    <property type="entry name" value="Methyltransf_25"/>
    <property type="match status" value="1"/>
</dbReference>
<evidence type="ECO:0000259" key="1">
    <source>
        <dbReference type="Pfam" id="PF13649"/>
    </source>
</evidence>
<dbReference type="InterPro" id="IPR029063">
    <property type="entry name" value="SAM-dependent_MTases_sf"/>
</dbReference>
<keyword evidence="2" id="KW-0808">Transferase</keyword>
<keyword evidence="2" id="KW-0489">Methyltransferase</keyword>
<organism evidence="2 3">
    <name type="scientific">Shouchella lonarensis</name>
    <dbReference type="NCBI Taxonomy" id="1464122"/>
    <lineage>
        <taxon>Bacteria</taxon>
        <taxon>Bacillati</taxon>
        <taxon>Bacillota</taxon>
        <taxon>Bacilli</taxon>
        <taxon>Bacillales</taxon>
        <taxon>Bacillaceae</taxon>
        <taxon>Shouchella</taxon>
    </lineage>
</organism>
<dbReference type="CDD" id="cd02440">
    <property type="entry name" value="AdoMet_MTases"/>
    <property type="match status" value="1"/>
</dbReference>
<keyword evidence="3" id="KW-1185">Reference proteome</keyword>
<sequence length="259" mass="29495">MNTKKERFDDLLEQVVQADFSGWDWSFVTNAQRMVSDPLPWNYGRFVREALPQARALLDMGTGGGEWLAKLQSAFPPIVCATEGYEPNFSVARKELEPLGVQVAFFADDASLPFEAEAFDLIINQHDSYDPTEVKRLLSPDGRFLTQQVGGRNEELLNERLGLPGDPSYSDWHVTNAAQALRDAGFHIEAAREAMVKKRYTDIGAVVYYLLACPWQAPGFDVKKHRAQLWQMHEEIEARGFLEVEEEYFYIEAWKSPAK</sequence>
<accession>A0A1G6NAL5</accession>
<gene>
    <name evidence="2" type="ORF">SAMN05421737_11229</name>
</gene>
<dbReference type="GO" id="GO:0032259">
    <property type="term" value="P:methylation"/>
    <property type="evidence" value="ECO:0007669"/>
    <property type="project" value="UniProtKB-KW"/>
</dbReference>
<evidence type="ECO:0000313" key="2">
    <source>
        <dbReference type="EMBL" id="SDC64882.1"/>
    </source>
</evidence>
<dbReference type="STRING" id="1464122.SAMN05421737_11229"/>
<dbReference type="Gene3D" id="3.40.50.150">
    <property type="entry name" value="Vaccinia Virus protein VP39"/>
    <property type="match status" value="1"/>
</dbReference>
<dbReference type="OrthoDB" id="9795864at2"/>
<dbReference type="SUPFAM" id="SSF53335">
    <property type="entry name" value="S-adenosyl-L-methionine-dependent methyltransferases"/>
    <property type="match status" value="1"/>
</dbReference>
<reference evidence="3" key="1">
    <citation type="submission" date="2016-09" db="EMBL/GenBank/DDBJ databases">
        <authorList>
            <person name="Varghese N."/>
            <person name="Submissions S."/>
        </authorList>
    </citation>
    <scope>NUCLEOTIDE SEQUENCE [LARGE SCALE GENOMIC DNA]</scope>
    <source>
        <strain evidence="3">25nlg</strain>
    </source>
</reference>
<dbReference type="PANTHER" id="PTHR43460:SF1">
    <property type="entry name" value="METHYLTRANSFERASE TYPE 11 DOMAIN-CONTAINING PROTEIN"/>
    <property type="match status" value="1"/>
</dbReference>
<dbReference type="PANTHER" id="PTHR43460">
    <property type="entry name" value="METHYLTRANSFERASE"/>
    <property type="match status" value="1"/>
</dbReference>
<dbReference type="AlphaFoldDB" id="A0A1G6NAL5"/>
<protein>
    <submittedName>
        <fullName evidence="2">Methyltransferase domain-containing protein</fullName>
    </submittedName>
</protein>
<dbReference type="RefSeq" id="WP_090776512.1">
    <property type="nucleotide sequence ID" value="NZ_FMYM01000012.1"/>
</dbReference>
<dbReference type="Proteomes" id="UP000242662">
    <property type="component" value="Unassembled WGS sequence"/>
</dbReference>